<gene>
    <name evidence="9" type="ORF">B0A48_16721</name>
</gene>
<dbReference type="InterPro" id="IPR019786">
    <property type="entry name" value="Zinc_finger_PHD-type_CS"/>
</dbReference>
<organism evidence="9 10">
    <name type="scientific">Cryoendolithus antarcticus</name>
    <dbReference type="NCBI Taxonomy" id="1507870"/>
    <lineage>
        <taxon>Eukaryota</taxon>
        <taxon>Fungi</taxon>
        <taxon>Dikarya</taxon>
        <taxon>Ascomycota</taxon>
        <taxon>Pezizomycotina</taxon>
        <taxon>Dothideomycetes</taxon>
        <taxon>Dothideomycetidae</taxon>
        <taxon>Cladosporiales</taxon>
        <taxon>Cladosporiaceae</taxon>
        <taxon>Cryoendolithus</taxon>
    </lineage>
</organism>
<evidence type="ECO:0000256" key="5">
    <source>
        <dbReference type="ARBA" id="ARBA00023242"/>
    </source>
</evidence>
<keyword evidence="3 6" id="KW-0863">Zinc-finger</keyword>
<dbReference type="AlphaFoldDB" id="A0A1V8SEX1"/>
<dbReference type="InterPro" id="IPR037869">
    <property type="entry name" value="Spp1/CFP1"/>
</dbReference>
<dbReference type="InterPro" id="IPR019787">
    <property type="entry name" value="Znf_PHD-finger"/>
</dbReference>
<dbReference type="GO" id="GO:0045893">
    <property type="term" value="P:positive regulation of DNA-templated transcription"/>
    <property type="evidence" value="ECO:0007669"/>
    <property type="project" value="TreeGrafter"/>
</dbReference>
<proteinExistence type="predicted"/>
<dbReference type="Gene3D" id="3.30.40.10">
    <property type="entry name" value="Zinc/RING finger domain, C3HC4 (zinc finger)"/>
    <property type="match status" value="1"/>
</dbReference>
<feature type="domain" description="PHD-type" evidence="8">
    <location>
        <begin position="558"/>
        <end position="609"/>
    </location>
</feature>
<feature type="compositionally biased region" description="Low complexity" evidence="7">
    <location>
        <begin position="526"/>
        <end position="540"/>
    </location>
</feature>
<reference evidence="10" key="1">
    <citation type="submission" date="2017-03" db="EMBL/GenBank/DDBJ databases">
        <title>Genomes of endolithic fungi from Antarctica.</title>
        <authorList>
            <person name="Coleine C."/>
            <person name="Masonjones S."/>
            <person name="Stajich J.E."/>
        </authorList>
    </citation>
    <scope>NUCLEOTIDE SEQUENCE [LARGE SCALE GENOMIC DNA]</scope>
    <source>
        <strain evidence="10">CCFEE 5527</strain>
    </source>
</reference>
<dbReference type="InParanoid" id="A0A1V8SEX1"/>
<keyword evidence="10" id="KW-1185">Reference proteome</keyword>
<evidence type="ECO:0000259" key="8">
    <source>
        <dbReference type="PROSITE" id="PS50016"/>
    </source>
</evidence>
<dbReference type="SMART" id="SM00249">
    <property type="entry name" value="PHD"/>
    <property type="match status" value="1"/>
</dbReference>
<dbReference type="InterPro" id="IPR036568">
    <property type="entry name" value="GGCT-like_sf"/>
</dbReference>
<dbReference type="PANTHER" id="PTHR46174:SF1">
    <property type="entry name" value="CXXC-TYPE ZINC FINGER PROTEIN 1"/>
    <property type="match status" value="1"/>
</dbReference>
<dbReference type="EMBL" id="NAJO01000053">
    <property type="protein sequence ID" value="OQN97567.1"/>
    <property type="molecule type" value="Genomic_DNA"/>
</dbReference>
<dbReference type="Proteomes" id="UP000192596">
    <property type="component" value="Unassembled WGS sequence"/>
</dbReference>
<feature type="region of interest" description="Disordered" evidence="7">
    <location>
        <begin position="714"/>
        <end position="756"/>
    </location>
</feature>
<name>A0A1V8SEX1_9PEZI</name>
<dbReference type="SUPFAM" id="SSF110857">
    <property type="entry name" value="Gamma-glutamyl cyclotransferase-like"/>
    <property type="match status" value="1"/>
</dbReference>
<feature type="compositionally biased region" description="Polar residues" evidence="7">
    <location>
        <begin position="506"/>
        <end position="525"/>
    </location>
</feature>
<keyword evidence="4" id="KW-0862">Zinc</keyword>
<dbReference type="InterPro" id="IPR011011">
    <property type="entry name" value="Znf_FYVE_PHD"/>
</dbReference>
<keyword evidence="5" id="KW-0539">Nucleus</keyword>
<feature type="compositionally biased region" description="Basic residues" evidence="7">
    <location>
        <begin position="475"/>
        <end position="485"/>
    </location>
</feature>
<dbReference type="PROSITE" id="PS01359">
    <property type="entry name" value="ZF_PHD_1"/>
    <property type="match status" value="1"/>
</dbReference>
<evidence type="ECO:0000313" key="10">
    <source>
        <dbReference type="Proteomes" id="UP000192596"/>
    </source>
</evidence>
<dbReference type="InterPro" id="IPR001965">
    <property type="entry name" value="Znf_PHD"/>
</dbReference>
<protein>
    <recommendedName>
        <fullName evidence="8">PHD-type domain-containing protein</fullName>
    </recommendedName>
</protein>
<dbReference type="InterPro" id="IPR013024">
    <property type="entry name" value="GGCT-like"/>
</dbReference>
<dbReference type="PROSITE" id="PS50016">
    <property type="entry name" value="ZF_PHD_2"/>
    <property type="match status" value="1"/>
</dbReference>
<evidence type="ECO:0000256" key="2">
    <source>
        <dbReference type="ARBA" id="ARBA00022723"/>
    </source>
</evidence>
<dbReference type="Pfam" id="PF00628">
    <property type="entry name" value="PHD"/>
    <property type="match status" value="1"/>
</dbReference>
<dbReference type="OrthoDB" id="2924818at2759"/>
<evidence type="ECO:0000256" key="3">
    <source>
        <dbReference type="ARBA" id="ARBA00022771"/>
    </source>
</evidence>
<dbReference type="PANTHER" id="PTHR46174">
    <property type="entry name" value="CXXC-TYPE ZINC FINGER PROTEIN 1"/>
    <property type="match status" value="1"/>
</dbReference>
<dbReference type="STRING" id="1507870.A0A1V8SEX1"/>
<evidence type="ECO:0000256" key="7">
    <source>
        <dbReference type="SAM" id="MobiDB-lite"/>
    </source>
</evidence>
<feature type="region of interest" description="Disordered" evidence="7">
    <location>
        <begin position="395"/>
        <end position="553"/>
    </location>
</feature>
<keyword evidence="2" id="KW-0479">Metal-binding</keyword>
<dbReference type="Gene3D" id="3.10.490.10">
    <property type="entry name" value="Gamma-glutamyl cyclotransferase-like"/>
    <property type="match status" value="1"/>
</dbReference>
<evidence type="ECO:0000256" key="4">
    <source>
        <dbReference type="ARBA" id="ARBA00022833"/>
    </source>
</evidence>
<feature type="region of interest" description="Disordered" evidence="7">
    <location>
        <begin position="252"/>
        <end position="304"/>
    </location>
</feature>
<dbReference type="GO" id="GO:0008270">
    <property type="term" value="F:zinc ion binding"/>
    <property type="evidence" value="ECO:0007669"/>
    <property type="project" value="UniProtKB-KW"/>
</dbReference>
<feature type="region of interest" description="Disordered" evidence="7">
    <location>
        <begin position="989"/>
        <end position="1027"/>
    </location>
</feature>
<dbReference type="InterPro" id="IPR013083">
    <property type="entry name" value="Znf_RING/FYVE/PHD"/>
</dbReference>
<dbReference type="Pfam" id="PF06094">
    <property type="entry name" value="GGACT"/>
    <property type="match status" value="1"/>
</dbReference>
<evidence type="ECO:0000313" key="9">
    <source>
        <dbReference type="EMBL" id="OQN97567.1"/>
    </source>
</evidence>
<evidence type="ECO:0000256" key="6">
    <source>
        <dbReference type="PROSITE-ProRule" id="PRU00146"/>
    </source>
</evidence>
<feature type="compositionally biased region" description="Basic and acidic residues" evidence="7">
    <location>
        <begin position="260"/>
        <end position="273"/>
    </location>
</feature>
<accession>A0A1V8SEX1</accession>
<feature type="compositionally biased region" description="Polar residues" evidence="7">
    <location>
        <begin position="415"/>
        <end position="434"/>
    </location>
</feature>
<feature type="compositionally biased region" description="Acidic residues" evidence="7">
    <location>
        <begin position="542"/>
        <end position="552"/>
    </location>
</feature>
<evidence type="ECO:0000256" key="1">
    <source>
        <dbReference type="ARBA" id="ARBA00004123"/>
    </source>
</evidence>
<dbReference type="GO" id="GO:0048188">
    <property type="term" value="C:Set1C/COMPASS complex"/>
    <property type="evidence" value="ECO:0007669"/>
    <property type="project" value="InterPro"/>
</dbReference>
<comment type="caution">
    <text evidence="9">The sequence shown here is derived from an EMBL/GenBank/DDBJ whole genome shotgun (WGS) entry which is preliminary data.</text>
</comment>
<dbReference type="InterPro" id="IPR009288">
    <property type="entry name" value="AIG2-like_dom"/>
</dbReference>
<dbReference type="CDD" id="cd06661">
    <property type="entry name" value="GGCT_like"/>
    <property type="match status" value="1"/>
</dbReference>
<comment type="subcellular location">
    <subcellularLocation>
        <location evidence="1">Nucleus</location>
    </subcellularLocation>
</comment>
<feature type="compositionally biased region" description="Polar residues" evidence="7">
    <location>
        <begin position="455"/>
        <end position="467"/>
    </location>
</feature>
<dbReference type="SUPFAM" id="SSF57903">
    <property type="entry name" value="FYVE/PHD zinc finger"/>
    <property type="match status" value="1"/>
</dbReference>
<sequence length="1027" mass="111580">MAMLPPSMQGPARSRNETVDTSRRFSELYFGYASNLSPLAMKGRCPDSIFCGLAKLHDWRWQINSTQYGNIVPSPGDYVIGALFFLSPRDEAGLDESEGVPWMYEKQTHDVERIDAQGKGMGQSIPAMTYVDVQRPEEGTIINDYVVWIHKAIRDAKPYGLTDEYVAKYLMPYIPVNNPGDDDDKRDLEPVRVMFRKTAEGITLYAHRLDFEHETLVLDILIAPPQNDDQEDITRSSRDNALTVSMSFSLSSLLNPADEPDAKEPSTDQRRESQASAQALVASPEQQHVSLPKYAPPPPRQVPPEQVTALSTFAASSAPPPTEWNGYTAHDAQRELPPLPAISSADRKMSSPTLDQYHVASRSPEQHRASLSSVQSAAFALPPLKHVISPPEATAEISLPVTDETVTPSVKKEVTTPQPSSPTDARRSSLQPTDMESKAVASLKTEHSARYQSPLRESSTPMPSTEISAPDSVVPKKRPAPKKKGTATAKKAPPVKRRKVELARSDTPSSRVSKSNFVTGSSKGTPANSSPAPSARSRSAGVEDDDDDEEEGSPVGDDMYCICRRPDTGTFMIGCDGTCDDWFHGKCVGIEERDKNLIDKYMCPNCTSGGVGKTTWKRMCRRSGCRQAARVGKNKSGGSGSKYCSDDCGVLFFREMTANARGREQTAKSRASRRAKVDDAETVIDPGARGGLLAPGEVRALLDTSKTLDDFKKLGEGVLSPPATPGDKGDDGGTDTSSGTILNEQETSELAGITAKKEAARDRHSLLKDRLKFVSLVKQAASRAMAEKELKATKDYCGFDPRLEWSEEQFAVWRRSAAGKRAYEMDLLDVEPTEADEAAMSMLERAEIEADTVFGGVEPCERKKCARHAEWAKLATDDVRFEMTDNGDKMRVLERGEHAVRERAALRARGGAQDDGEDDDEATRMDVDLPTAVVLDQAKSTTPAILALDGVVEGTAMTNGTDHPEAAPLPLTTPGVEPAITTNGTAEISSEHMPQISPGPTKTPALESTLPANTAVPEQATDAVIST</sequence>